<comment type="caution">
    <text evidence="3">The sequence shown here is derived from an EMBL/GenBank/DDBJ whole genome shotgun (WGS) entry which is preliminary data.</text>
</comment>
<dbReference type="Proteomes" id="UP000275401">
    <property type="component" value="Unassembled WGS sequence"/>
</dbReference>
<accession>A0A3M8W3G5</accession>
<keyword evidence="4" id="KW-1185">Reference proteome</keyword>
<feature type="region of interest" description="Disordered" evidence="1">
    <location>
        <begin position="214"/>
        <end position="243"/>
    </location>
</feature>
<reference evidence="3 4" key="1">
    <citation type="submission" date="2018-11" db="EMBL/GenBank/DDBJ databases">
        <title>The Potential of Streptomyces as Biocontrol Agents against the Tomato grey mould, Botrytis cinerea (Gray mold) Frontiers in Microbiology.</title>
        <authorList>
            <person name="Li D."/>
        </authorList>
    </citation>
    <scope>NUCLEOTIDE SEQUENCE [LARGE SCALE GENOMIC DNA]</scope>
    <source>
        <strain evidence="3 4">NEAU-LD23</strain>
    </source>
</reference>
<gene>
    <name evidence="3" type="ORF">EEJ42_17275</name>
</gene>
<proteinExistence type="predicted"/>
<feature type="transmembrane region" description="Helical" evidence="2">
    <location>
        <begin position="12"/>
        <end position="32"/>
    </location>
</feature>
<protein>
    <recommendedName>
        <fullName evidence="5">Lipoprotein CseA</fullName>
    </recommendedName>
</protein>
<sequence length="243" mass="25472">MRGLIKATPGRTAMITGGAVVGLAAAGGWMLAGCSAGSQGVRTEGPARTQWTSPSAQDKGSYASGSTTKPPAVQKADAVRLIKEDPKVGRDLKSHLQPCTATAAKGQPVKGYPVEVSRGKLTGPAASDLVINVTSCDDGFGIGSYVYRKVGQRYENVFTDEQPPVYADVVKGDLSVTKLSYASGDTVCCPSREDVITYRWAESRQAFTVVRHRHTDYSKSSPTDDPAPSAAARDGGEDDGTEG</sequence>
<dbReference type="AlphaFoldDB" id="A0A3M8W3G5"/>
<keyword evidence="2" id="KW-0812">Transmembrane</keyword>
<feature type="compositionally biased region" description="Low complexity" evidence="1">
    <location>
        <begin position="220"/>
        <end position="233"/>
    </location>
</feature>
<name>A0A3M8W3G5_9ACTN</name>
<dbReference type="PROSITE" id="PS51257">
    <property type="entry name" value="PROKAR_LIPOPROTEIN"/>
    <property type="match status" value="1"/>
</dbReference>
<dbReference type="RefSeq" id="WP_123100812.1">
    <property type="nucleotide sequence ID" value="NZ_RIBZ01000229.1"/>
</dbReference>
<evidence type="ECO:0000256" key="1">
    <source>
        <dbReference type="SAM" id="MobiDB-lite"/>
    </source>
</evidence>
<evidence type="ECO:0008006" key="5">
    <source>
        <dbReference type="Google" id="ProtNLM"/>
    </source>
</evidence>
<evidence type="ECO:0000313" key="4">
    <source>
        <dbReference type="Proteomes" id="UP000275401"/>
    </source>
</evidence>
<feature type="compositionally biased region" description="Polar residues" evidence="1">
    <location>
        <begin position="49"/>
        <end position="69"/>
    </location>
</feature>
<feature type="region of interest" description="Disordered" evidence="1">
    <location>
        <begin position="36"/>
        <end position="74"/>
    </location>
</feature>
<dbReference type="EMBL" id="RIBZ01000229">
    <property type="protein sequence ID" value="RNG24546.1"/>
    <property type="molecule type" value="Genomic_DNA"/>
</dbReference>
<keyword evidence="2" id="KW-1133">Transmembrane helix</keyword>
<evidence type="ECO:0000256" key="2">
    <source>
        <dbReference type="SAM" id="Phobius"/>
    </source>
</evidence>
<evidence type="ECO:0000313" key="3">
    <source>
        <dbReference type="EMBL" id="RNG24546.1"/>
    </source>
</evidence>
<organism evidence="3 4">
    <name type="scientific">Streptomyces botrytidirepellens</name>
    <dbReference type="NCBI Taxonomy" id="2486417"/>
    <lineage>
        <taxon>Bacteria</taxon>
        <taxon>Bacillati</taxon>
        <taxon>Actinomycetota</taxon>
        <taxon>Actinomycetes</taxon>
        <taxon>Kitasatosporales</taxon>
        <taxon>Streptomycetaceae</taxon>
        <taxon>Streptomyces</taxon>
    </lineage>
</organism>
<keyword evidence="2" id="KW-0472">Membrane</keyword>